<reference evidence="2 3" key="1">
    <citation type="submission" date="2021-03" db="EMBL/GenBank/DDBJ databases">
        <title>Genomic Encyclopedia of Type Strains, Phase IV (KMG-IV): sequencing the most valuable type-strain genomes for metagenomic binning, comparative biology and taxonomic classification.</title>
        <authorList>
            <person name="Goeker M."/>
        </authorList>
    </citation>
    <scope>NUCLEOTIDE SEQUENCE [LARGE SCALE GENOMIC DNA]</scope>
    <source>
        <strain evidence="2 3">DSM 26048</strain>
    </source>
</reference>
<name>A0ABS4IUE3_9BACL</name>
<protein>
    <recommendedName>
        <fullName evidence="4">TniQ family protein</fullName>
    </recommendedName>
</protein>
<keyword evidence="3" id="KW-1185">Reference proteome</keyword>
<keyword evidence="1" id="KW-0812">Transmembrane</keyword>
<evidence type="ECO:0000256" key="1">
    <source>
        <dbReference type="SAM" id="Phobius"/>
    </source>
</evidence>
<accession>A0ABS4IUE3</accession>
<dbReference type="Proteomes" id="UP001519287">
    <property type="component" value="Unassembled WGS sequence"/>
</dbReference>
<evidence type="ECO:0008006" key="4">
    <source>
        <dbReference type="Google" id="ProtNLM"/>
    </source>
</evidence>
<sequence length="450" mass="52968">MFITWNENWISRYESVWSILEKAKYVNKVNTKQLLTYLGYPTQTKDLLNFGILNNNHITNTFGICLYSHTQNSIEEMTKFLPKNIEKSMLVRNKLHYCSECLRYGYHSLLHQIKLFYYCPYHMSPLMNTCQSCGDSILFEPSLSQQESGFICKCGGLISNIKLNHFNNWIFKQDISGAELKEWVNLKIDENNRIAHMYITNNILLDNKNIRSMFLEVSRGVNPFANKQVSLLQFRPIKSDLNNTQNLHDEIYESIRQTVKSVEKYLIHRVIVKHQKCIERVVTDKGKSNDTCIYAVTLLNWKRSLLDIDLVQREMGPAGKNKLKKFDILVHIFTNEIHKLLDYSIKYLQKASLKNCNFTAALKWIVNHFIVMIALTSFFDILRYVNSNIEKIKVNRNILTNLPKEIFTVPCVFYHFPDDLIKDNIEIYWFKNKKTTAAKAYKHAYCNWMQ</sequence>
<dbReference type="EMBL" id="JAGGLB010000008">
    <property type="protein sequence ID" value="MBP1991194.1"/>
    <property type="molecule type" value="Genomic_DNA"/>
</dbReference>
<comment type="caution">
    <text evidence="2">The sequence shown here is derived from an EMBL/GenBank/DDBJ whole genome shotgun (WGS) entry which is preliminary data.</text>
</comment>
<gene>
    <name evidence="2" type="ORF">J2Z66_002801</name>
</gene>
<evidence type="ECO:0000313" key="3">
    <source>
        <dbReference type="Proteomes" id="UP001519287"/>
    </source>
</evidence>
<keyword evidence="1" id="KW-0472">Membrane</keyword>
<evidence type="ECO:0000313" key="2">
    <source>
        <dbReference type="EMBL" id="MBP1991194.1"/>
    </source>
</evidence>
<keyword evidence="1" id="KW-1133">Transmembrane helix</keyword>
<dbReference type="RefSeq" id="WP_209971965.1">
    <property type="nucleotide sequence ID" value="NZ_JAGGLB010000008.1"/>
</dbReference>
<proteinExistence type="predicted"/>
<feature type="transmembrane region" description="Helical" evidence="1">
    <location>
        <begin position="364"/>
        <end position="385"/>
    </location>
</feature>
<organism evidence="2 3">
    <name type="scientific">Paenibacillus eucommiae</name>
    <dbReference type="NCBI Taxonomy" id="1355755"/>
    <lineage>
        <taxon>Bacteria</taxon>
        <taxon>Bacillati</taxon>
        <taxon>Bacillota</taxon>
        <taxon>Bacilli</taxon>
        <taxon>Bacillales</taxon>
        <taxon>Paenibacillaceae</taxon>
        <taxon>Paenibacillus</taxon>
    </lineage>
</organism>